<feature type="compositionally biased region" description="Polar residues" evidence="1">
    <location>
        <begin position="176"/>
        <end position="192"/>
    </location>
</feature>
<feature type="compositionally biased region" description="Polar residues" evidence="1">
    <location>
        <begin position="233"/>
        <end position="283"/>
    </location>
</feature>
<accession>A0A445AJV5</accession>
<dbReference type="EMBL" id="SDMP01000012">
    <property type="protein sequence ID" value="RYR26664.1"/>
    <property type="molecule type" value="Genomic_DNA"/>
</dbReference>
<dbReference type="PANTHER" id="PTHR35117">
    <property type="entry name" value="MYOSIN-M HEAVY PROTEIN"/>
    <property type="match status" value="1"/>
</dbReference>
<name>A0A445AJV5_ARAHY</name>
<feature type="region of interest" description="Disordered" evidence="1">
    <location>
        <begin position="436"/>
        <end position="480"/>
    </location>
</feature>
<dbReference type="PANTHER" id="PTHR35117:SF1">
    <property type="entry name" value="MYOSIN-M HEAVY PROTEIN"/>
    <property type="match status" value="1"/>
</dbReference>
<keyword evidence="3" id="KW-1185">Reference proteome</keyword>
<gene>
    <name evidence="2" type="ORF">Ahy_B02g060943</name>
</gene>
<reference evidence="2 3" key="1">
    <citation type="submission" date="2019-01" db="EMBL/GenBank/DDBJ databases">
        <title>Sequencing of cultivated peanut Arachis hypogaea provides insights into genome evolution and oil improvement.</title>
        <authorList>
            <person name="Chen X."/>
        </authorList>
    </citation>
    <scope>NUCLEOTIDE SEQUENCE [LARGE SCALE GENOMIC DNA]</scope>
    <source>
        <strain evidence="3">cv. Fuhuasheng</strain>
        <tissue evidence="2">Leaves</tissue>
    </source>
</reference>
<proteinExistence type="predicted"/>
<dbReference type="STRING" id="3818.A0A445AJV5"/>
<organism evidence="2 3">
    <name type="scientific">Arachis hypogaea</name>
    <name type="common">Peanut</name>
    <dbReference type="NCBI Taxonomy" id="3818"/>
    <lineage>
        <taxon>Eukaryota</taxon>
        <taxon>Viridiplantae</taxon>
        <taxon>Streptophyta</taxon>
        <taxon>Embryophyta</taxon>
        <taxon>Tracheophyta</taxon>
        <taxon>Spermatophyta</taxon>
        <taxon>Magnoliopsida</taxon>
        <taxon>eudicotyledons</taxon>
        <taxon>Gunneridae</taxon>
        <taxon>Pentapetalae</taxon>
        <taxon>rosids</taxon>
        <taxon>fabids</taxon>
        <taxon>Fabales</taxon>
        <taxon>Fabaceae</taxon>
        <taxon>Papilionoideae</taxon>
        <taxon>50 kb inversion clade</taxon>
        <taxon>dalbergioids sensu lato</taxon>
        <taxon>Dalbergieae</taxon>
        <taxon>Pterocarpus clade</taxon>
        <taxon>Arachis</taxon>
    </lineage>
</organism>
<protein>
    <recommendedName>
        <fullName evidence="4">LisH domain-containing protein</fullName>
    </recommendedName>
</protein>
<evidence type="ECO:0000313" key="3">
    <source>
        <dbReference type="Proteomes" id="UP000289738"/>
    </source>
</evidence>
<comment type="caution">
    <text evidence="2">The sequence shown here is derived from an EMBL/GenBank/DDBJ whole genome shotgun (WGS) entry which is preliminary data.</text>
</comment>
<feature type="region of interest" description="Disordered" evidence="1">
    <location>
        <begin position="176"/>
        <end position="322"/>
    </location>
</feature>
<dbReference type="Proteomes" id="UP000289738">
    <property type="component" value="Chromosome B02"/>
</dbReference>
<sequence length="480" mass="52380">MSRVASPPKRTECQMRNSYHSSHLFFLFSKITMGKQASSKPRRPDSLGKGKVTPIQIAFIVDRYLCDNNYSETRTAFRNEASSLLTNSPIHEAPKSLLSLGELLDDYVCLKEQKVMVEQERVLVEQEKNRVQMLLNGIQNVMNAFNATTSSRSIVAPSNRTPPPGVSTTMQNASNVHSLPQPINTNTESANFSMPVLNLSDRKRKDTIAVDESSTSKKSRGKLSNRRIPFQVPGQNTLPQSDTSAITNQVASQPSTHHPSTRNSVLSESQVQGSTVSKCLFNQPSASVPTTTSPAPKTPSITTSSHGNTHISPPDIPPALNRNEEAAPSCYAVISTKRIMVSPTKQMAYIESSQCISPVKTGTSDKASNKRDHVRSRLDFGASGSELPIRSTSDSTKDVDLFDIDIDALGTDFSFTEMLNDLEGIDFSCNPASMSYKDNASGSSPECKGNQVISERSTVGEVSEEEMNVPGNEKMKNPNL</sequence>
<feature type="compositionally biased region" description="Low complexity" evidence="1">
    <location>
        <begin position="284"/>
        <end position="305"/>
    </location>
</feature>
<evidence type="ECO:0000313" key="2">
    <source>
        <dbReference type="EMBL" id="RYR26664.1"/>
    </source>
</evidence>
<evidence type="ECO:0008006" key="4">
    <source>
        <dbReference type="Google" id="ProtNLM"/>
    </source>
</evidence>
<evidence type="ECO:0000256" key="1">
    <source>
        <dbReference type="SAM" id="MobiDB-lite"/>
    </source>
</evidence>
<dbReference type="AlphaFoldDB" id="A0A445AJV5"/>